<evidence type="ECO:0000313" key="1">
    <source>
        <dbReference type="EMBL" id="KAH6590129.1"/>
    </source>
</evidence>
<sequence length="74" mass="8529">MFKSLIVLCDDDYTSLASKMKDTDHKTYNQRAQDHVTQLKADQDKIANIYEALKGKIDSGVLKFKEKTHRKSQP</sequence>
<dbReference type="Proteomes" id="UP001648503">
    <property type="component" value="Unassembled WGS sequence"/>
</dbReference>
<protein>
    <recommendedName>
        <fullName evidence="3">Inhibitor of growth protein N-terminal histone-binding domain-containing protein</fullName>
    </recommendedName>
</protein>
<accession>A0ABQ8F1D1</accession>
<name>A0ABQ8F1D1_9FUNG</name>
<gene>
    <name evidence="1" type="ORF">BASA50_009615</name>
</gene>
<organism evidence="1 2">
    <name type="scientific">Batrachochytrium salamandrivorans</name>
    <dbReference type="NCBI Taxonomy" id="1357716"/>
    <lineage>
        <taxon>Eukaryota</taxon>
        <taxon>Fungi</taxon>
        <taxon>Fungi incertae sedis</taxon>
        <taxon>Chytridiomycota</taxon>
        <taxon>Chytridiomycota incertae sedis</taxon>
        <taxon>Chytridiomycetes</taxon>
        <taxon>Rhizophydiales</taxon>
        <taxon>Rhizophydiales incertae sedis</taxon>
        <taxon>Batrachochytrium</taxon>
    </lineage>
</organism>
<proteinExistence type="predicted"/>
<dbReference type="EMBL" id="JAFCIX010000437">
    <property type="protein sequence ID" value="KAH6590129.1"/>
    <property type="molecule type" value="Genomic_DNA"/>
</dbReference>
<evidence type="ECO:0000313" key="2">
    <source>
        <dbReference type="Proteomes" id="UP001648503"/>
    </source>
</evidence>
<comment type="caution">
    <text evidence="1">The sequence shown here is derived from an EMBL/GenBank/DDBJ whole genome shotgun (WGS) entry which is preliminary data.</text>
</comment>
<reference evidence="1 2" key="1">
    <citation type="submission" date="2021-02" db="EMBL/GenBank/DDBJ databases">
        <title>Variation within the Batrachochytrium salamandrivorans European outbreak.</title>
        <authorList>
            <person name="Kelly M."/>
            <person name="Pasmans F."/>
            <person name="Shea T.P."/>
            <person name="Munoz J.F."/>
            <person name="Carranza S."/>
            <person name="Cuomo C.A."/>
            <person name="Martel A."/>
        </authorList>
    </citation>
    <scope>NUCLEOTIDE SEQUENCE [LARGE SCALE GENOMIC DNA]</scope>
    <source>
        <strain evidence="1 2">AMFP18/2</strain>
    </source>
</reference>
<keyword evidence="2" id="KW-1185">Reference proteome</keyword>
<evidence type="ECO:0008006" key="3">
    <source>
        <dbReference type="Google" id="ProtNLM"/>
    </source>
</evidence>